<dbReference type="GO" id="GO:0030638">
    <property type="term" value="P:polyketide metabolic process"/>
    <property type="evidence" value="ECO:0007669"/>
    <property type="project" value="InterPro"/>
</dbReference>
<sequence>MSSAADDLSVVFDEHVASEFVTMDVQATMATMTAEPFVNHVPTMMGGVGAAAVADFYSRYFIGSWPDDTTITPVSRTVGADRVVEEMVMSFTHDIAMPTFLPGVPPTGRAVVLPVVVVMGFEGQRVAYERIYWDQASLLVQIGLLDEASLPVTGAAQAHKVLDKDLPSNTLLGRADPGA</sequence>
<evidence type="ECO:0000259" key="1">
    <source>
        <dbReference type="Pfam" id="PF12680"/>
    </source>
</evidence>
<evidence type="ECO:0000313" key="5">
    <source>
        <dbReference type="Proteomes" id="UP000193928"/>
    </source>
</evidence>
<proteinExistence type="predicted"/>
<dbReference type="Proteomes" id="UP000093757">
    <property type="component" value="Unassembled WGS sequence"/>
</dbReference>
<comment type="caution">
    <text evidence="2">The sequence shown here is derived from an EMBL/GenBank/DDBJ whole genome shotgun (WGS) entry which is preliminary data.</text>
</comment>
<dbReference type="InterPro" id="IPR032710">
    <property type="entry name" value="NTF2-like_dom_sf"/>
</dbReference>
<organism evidence="2 4">
    <name type="scientific">Mycobacterium gordonae</name>
    <dbReference type="NCBI Taxonomy" id="1778"/>
    <lineage>
        <taxon>Bacteria</taxon>
        <taxon>Bacillati</taxon>
        <taxon>Actinomycetota</taxon>
        <taxon>Actinomycetes</taxon>
        <taxon>Mycobacteriales</taxon>
        <taxon>Mycobacteriaceae</taxon>
        <taxon>Mycobacterium</taxon>
    </lineage>
</organism>
<reference evidence="2 4" key="2">
    <citation type="submission" date="2016-06" db="EMBL/GenBank/DDBJ databases">
        <authorList>
            <person name="Kjaerup R.B."/>
            <person name="Dalgaard T.S."/>
            <person name="Juul-Madsen H.R."/>
        </authorList>
    </citation>
    <scope>NUCLEOTIDE SEQUENCE [LARGE SCALE GENOMIC DNA]</scope>
    <source>
        <strain evidence="2 4">1245752.6</strain>
    </source>
</reference>
<evidence type="ECO:0000313" key="2">
    <source>
        <dbReference type="EMBL" id="OBR97973.1"/>
    </source>
</evidence>
<dbReference type="EMBL" id="MAEM01000555">
    <property type="protein sequence ID" value="OBR97973.1"/>
    <property type="molecule type" value="Genomic_DNA"/>
</dbReference>
<evidence type="ECO:0000313" key="4">
    <source>
        <dbReference type="Proteomes" id="UP000093757"/>
    </source>
</evidence>
<feature type="domain" description="SnoaL-like" evidence="1">
    <location>
        <begin position="19"/>
        <end position="127"/>
    </location>
</feature>
<dbReference type="InterPro" id="IPR009959">
    <property type="entry name" value="Cyclase_SnoaL-like"/>
</dbReference>
<dbReference type="PANTHER" id="PTHR38436:SF3">
    <property type="entry name" value="CARBOXYMETHYLENEBUTENOLIDASE-RELATED"/>
    <property type="match status" value="1"/>
</dbReference>
<accession>A0A1A6B6V2</accession>
<dbReference type="Gene3D" id="3.10.450.50">
    <property type="match status" value="1"/>
</dbReference>
<dbReference type="RefSeq" id="WP_065137504.1">
    <property type="nucleotide sequence ID" value="NZ_JACKSU010000009.1"/>
</dbReference>
<gene>
    <name evidence="2" type="ORF">A9W98_04365</name>
    <name evidence="3" type="ORF">AWC08_02730</name>
</gene>
<dbReference type="Pfam" id="PF12680">
    <property type="entry name" value="SnoaL_2"/>
    <property type="match status" value="1"/>
</dbReference>
<keyword evidence="5" id="KW-1185">Reference proteome</keyword>
<dbReference type="EMBL" id="LQOY01000207">
    <property type="protein sequence ID" value="ORV72936.1"/>
    <property type="molecule type" value="Genomic_DNA"/>
</dbReference>
<dbReference type="InterPro" id="IPR037401">
    <property type="entry name" value="SnoaL-like"/>
</dbReference>
<dbReference type="Proteomes" id="UP000193928">
    <property type="component" value="Unassembled WGS sequence"/>
</dbReference>
<dbReference type="OrthoDB" id="9787933at2"/>
<dbReference type="AlphaFoldDB" id="A0A1A6B6V2"/>
<evidence type="ECO:0000313" key="3">
    <source>
        <dbReference type="EMBL" id="ORV72936.1"/>
    </source>
</evidence>
<protein>
    <recommendedName>
        <fullName evidence="1">SnoaL-like domain-containing protein</fullName>
    </recommendedName>
</protein>
<dbReference type="SUPFAM" id="SSF54427">
    <property type="entry name" value="NTF2-like"/>
    <property type="match status" value="1"/>
</dbReference>
<reference evidence="3 5" key="1">
    <citation type="submission" date="2016-01" db="EMBL/GenBank/DDBJ databases">
        <title>The new phylogeny of the genus Mycobacterium.</title>
        <authorList>
            <person name="Tarcisio F."/>
            <person name="Conor M."/>
            <person name="Antonella G."/>
            <person name="Elisabetta G."/>
            <person name="Giulia F.S."/>
            <person name="Sara T."/>
            <person name="Anna F."/>
            <person name="Clotilde B."/>
            <person name="Roberto B."/>
            <person name="Veronica D.S."/>
            <person name="Fabio R."/>
            <person name="Monica P."/>
            <person name="Olivier J."/>
            <person name="Enrico T."/>
            <person name="Nicola S."/>
        </authorList>
    </citation>
    <scope>NUCLEOTIDE SEQUENCE [LARGE SCALE GENOMIC DNA]</scope>
    <source>
        <strain evidence="3 5">DSM 44160</strain>
    </source>
</reference>
<dbReference type="PANTHER" id="PTHR38436">
    <property type="entry name" value="POLYKETIDE CYCLASE SNOAL-LIKE DOMAIN"/>
    <property type="match status" value="1"/>
</dbReference>
<name>A0A1A6B6V2_MYCGO</name>